<dbReference type="Pfam" id="PF11951">
    <property type="entry name" value="Fungal_trans_2"/>
    <property type="match status" value="1"/>
</dbReference>
<dbReference type="InParanoid" id="A0A132B7C7"/>
<protein>
    <submittedName>
        <fullName evidence="2">Uncharacterized protein</fullName>
    </submittedName>
</protein>
<proteinExistence type="predicted"/>
<evidence type="ECO:0000256" key="1">
    <source>
        <dbReference type="SAM" id="MobiDB-lite"/>
    </source>
</evidence>
<dbReference type="STRING" id="149040.A0A132B7C7"/>
<reference evidence="2 3" key="1">
    <citation type="submission" date="2015-10" db="EMBL/GenBank/DDBJ databases">
        <title>Full genome of DAOMC 229536 Phialocephala scopiformis, a fungal endophyte of spruce producing the potent anti-insectan compound rugulosin.</title>
        <authorList>
            <consortium name="DOE Joint Genome Institute"/>
            <person name="Walker A.K."/>
            <person name="Frasz S.L."/>
            <person name="Seifert K.A."/>
            <person name="Miller J.D."/>
            <person name="Mondo S.J."/>
            <person name="Labutti K."/>
            <person name="Lipzen A."/>
            <person name="Dockter R."/>
            <person name="Kennedy M."/>
            <person name="Grigoriev I.V."/>
            <person name="Spatafora J.W."/>
        </authorList>
    </citation>
    <scope>NUCLEOTIDE SEQUENCE [LARGE SCALE GENOMIC DNA]</scope>
    <source>
        <strain evidence="2 3">CBS 120377</strain>
    </source>
</reference>
<dbReference type="PANTHER" id="PTHR37540:SF5">
    <property type="entry name" value="TRANSCRIPTION FACTOR DOMAIN-CONTAINING PROTEIN"/>
    <property type="match status" value="1"/>
</dbReference>
<dbReference type="GeneID" id="28828684"/>
<dbReference type="InterPro" id="IPR021858">
    <property type="entry name" value="Fun_TF"/>
</dbReference>
<dbReference type="PANTHER" id="PTHR37540">
    <property type="entry name" value="TRANSCRIPTION FACTOR (ACR-2), PUTATIVE-RELATED-RELATED"/>
    <property type="match status" value="1"/>
</dbReference>
<organism evidence="2 3">
    <name type="scientific">Mollisia scopiformis</name>
    <name type="common">Conifer needle endophyte fungus</name>
    <name type="synonym">Phialocephala scopiformis</name>
    <dbReference type="NCBI Taxonomy" id="149040"/>
    <lineage>
        <taxon>Eukaryota</taxon>
        <taxon>Fungi</taxon>
        <taxon>Dikarya</taxon>
        <taxon>Ascomycota</taxon>
        <taxon>Pezizomycotina</taxon>
        <taxon>Leotiomycetes</taxon>
        <taxon>Helotiales</taxon>
        <taxon>Mollisiaceae</taxon>
        <taxon>Mollisia</taxon>
    </lineage>
</organism>
<keyword evidence="3" id="KW-1185">Reference proteome</keyword>
<accession>A0A132B7C7</accession>
<feature type="region of interest" description="Disordered" evidence="1">
    <location>
        <begin position="1"/>
        <end position="21"/>
    </location>
</feature>
<evidence type="ECO:0000313" key="3">
    <source>
        <dbReference type="Proteomes" id="UP000070700"/>
    </source>
</evidence>
<dbReference type="EMBL" id="KQ947436">
    <property type="protein sequence ID" value="KUJ08251.1"/>
    <property type="molecule type" value="Genomic_DNA"/>
</dbReference>
<dbReference type="OrthoDB" id="3506997at2759"/>
<name>A0A132B7C7_MOLSC</name>
<dbReference type="AlphaFoldDB" id="A0A132B7C7"/>
<evidence type="ECO:0000313" key="2">
    <source>
        <dbReference type="EMBL" id="KUJ08251.1"/>
    </source>
</evidence>
<dbReference type="Proteomes" id="UP000070700">
    <property type="component" value="Unassembled WGS sequence"/>
</dbReference>
<dbReference type="RefSeq" id="XP_018062606.1">
    <property type="nucleotide sequence ID" value="XM_018218958.1"/>
</dbReference>
<dbReference type="KEGG" id="psco:LY89DRAFT_725168"/>
<gene>
    <name evidence="2" type="ORF">LY89DRAFT_725168</name>
</gene>
<sequence length="524" mass="58678">MGKKWQFVSNQVEDGAGKDESTRKIVRKTAMKAFRRNQRLERVKNFMQEQGGIEDHGDLETLDERSEKVPSNAASGKPSYHLNQDSLGSSVVLFQPEASTEYPIDSFFHWPQEIVSLDPFGSSPLGTCSTWHFLFTHFVYHIAPMIQPLGINSHLNPVNTQWARHAMSDPALFHGVLFHASVHVESYGGRPGSSISTLFHRGETIRLVSERLNSSDGFVSDETIAAVGWVASEGNITGVTEQDGIHWHAIVKMLNARGGLQSLGWSGALELLLTLGNIIWSMVVGTPPTIERPTLTGSEFPNIPPSLIRDTSNTLAVLEFGEDIMTLLRFMSELTIAQSTMIYTQGVIAEEIIVFNKLRAAAEHRLLSLRVITPIEFPKKQLEAAVYEACRVAALMCSNCIFREFIPRAVAFRGLRKAFALALTEIETFGDLEDPQDFEELLPWIYFIGGMLSSPAETEGYALRVSKSMSNLGFKDWAEVENCLARCLWSEKMQNKYCFAFWEMVKKYNDIPLNSINQSSQNKD</sequence>